<accession>A0A914D1T8</accession>
<sequence length="278" mass="31180">MISSGFVNIFTSLIVLSHSSLANLCASGWTYFNSTLYCYKVLSNVNYNDALNACKLEHNATLVSIHSDKENEFVNDLVTRSIEWSPPILLTALIGLHDPDHSGQWQWTDGSIVNYTSWGPGEPNGQYGKEFCVETIETIQKELQKRHHWNDIPCDLSRPAAVCAYCTGSCKTSPDETSSPRTTAKTSTLSQQSNESAKKWKITFFMLILLFLLLLSFVIISARKARQTQGLSIELNELFQAVQEELARIPRDTILGLVESMPRRMRAVIKATGYATNY</sequence>
<evidence type="ECO:0000259" key="4">
    <source>
        <dbReference type="PROSITE" id="PS50041"/>
    </source>
</evidence>
<keyword evidence="2" id="KW-0472">Membrane</keyword>
<feature type="chain" id="PRO_5038054401" evidence="3">
    <location>
        <begin position="23"/>
        <end position="278"/>
    </location>
</feature>
<evidence type="ECO:0000313" key="5">
    <source>
        <dbReference type="Proteomes" id="UP000887540"/>
    </source>
</evidence>
<dbReference type="GO" id="GO:0003676">
    <property type="term" value="F:nucleic acid binding"/>
    <property type="evidence" value="ECO:0007669"/>
    <property type="project" value="InterPro"/>
</dbReference>
<feature type="domain" description="C-type lectin" evidence="4">
    <location>
        <begin position="37"/>
        <end position="155"/>
    </location>
</feature>
<feature type="signal peptide" evidence="3">
    <location>
        <begin position="1"/>
        <end position="22"/>
    </location>
</feature>
<dbReference type="SMART" id="SM00034">
    <property type="entry name" value="CLECT"/>
    <property type="match status" value="1"/>
</dbReference>
<dbReference type="PROSITE" id="PS50041">
    <property type="entry name" value="C_TYPE_LECTIN_2"/>
    <property type="match status" value="1"/>
</dbReference>
<feature type="region of interest" description="Disordered" evidence="1">
    <location>
        <begin position="171"/>
        <end position="190"/>
    </location>
</feature>
<dbReference type="InterPro" id="IPR050111">
    <property type="entry name" value="C-type_lectin/snaclec_domain"/>
</dbReference>
<evidence type="ECO:0000256" key="1">
    <source>
        <dbReference type="SAM" id="MobiDB-lite"/>
    </source>
</evidence>
<dbReference type="Gene3D" id="3.10.100.10">
    <property type="entry name" value="Mannose-Binding Protein A, subunit A"/>
    <property type="match status" value="1"/>
</dbReference>
<organism evidence="5 6">
    <name type="scientific">Acrobeloides nanus</name>
    <dbReference type="NCBI Taxonomy" id="290746"/>
    <lineage>
        <taxon>Eukaryota</taxon>
        <taxon>Metazoa</taxon>
        <taxon>Ecdysozoa</taxon>
        <taxon>Nematoda</taxon>
        <taxon>Chromadorea</taxon>
        <taxon>Rhabditida</taxon>
        <taxon>Tylenchina</taxon>
        <taxon>Cephalobomorpha</taxon>
        <taxon>Cephaloboidea</taxon>
        <taxon>Cephalobidae</taxon>
        <taxon>Acrobeloides</taxon>
    </lineage>
</organism>
<dbReference type="Gene3D" id="3.30.420.10">
    <property type="entry name" value="Ribonuclease H-like superfamily/Ribonuclease H"/>
    <property type="match status" value="1"/>
</dbReference>
<protein>
    <submittedName>
        <fullName evidence="6">C-type lectin domain-containing protein</fullName>
    </submittedName>
</protein>
<keyword evidence="5" id="KW-1185">Reference proteome</keyword>
<dbReference type="Proteomes" id="UP000887540">
    <property type="component" value="Unplaced"/>
</dbReference>
<dbReference type="SUPFAM" id="SSF56436">
    <property type="entry name" value="C-type lectin-like"/>
    <property type="match status" value="1"/>
</dbReference>
<evidence type="ECO:0000256" key="2">
    <source>
        <dbReference type="SAM" id="Phobius"/>
    </source>
</evidence>
<evidence type="ECO:0000313" key="6">
    <source>
        <dbReference type="WBParaSite" id="ACRNAN_scaffold17146.g30047.t1"/>
    </source>
</evidence>
<proteinExistence type="predicted"/>
<keyword evidence="2" id="KW-1133">Transmembrane helix</keyword>
<keyword evidence="2" id="KW-0812">Transmembrane</keyword>
<dbReference type="InterPro" id="IPR001304">
    <property type="entry name" value="C-type_lectin-like"/>
</dbReference>
<dbReference type="WBParaSite" id="ACRNAN_scaffold17146.g30047.t1">
    <property type="protein sequence ID" value="ACRNAN_scaffold17146.g30047.t1"/>
    <property type="gene ID" value="ACRNAN_scaffold17146.g30047"/>
</dbReference>
<dbReference type="InterPro" id="IPR016187">
    <property type="entry name" value="CTDL_fold"/>
</dbReference>
<dbReference type="AlphaFoldDB" id="A0A914D1T8"/>
<name>A0A914D1T8_9BILA</name>
<keyword evidence="3" id="KW-0732">Signal</keyword>
<dbReference type="InterPro" id="IPR036397">
    <property type="entry name" value="RNaseH_sf"/>
</dbReference>
<feature type="transmembrane region" description="Helical" evidence="2">
    <location>
        <begin position="202"/>
        <end position="222"/>
    </location>
</feature>
<dbReference type="InterPro" id="IPR016186">
    <property type="entry name" value="C-type_lectin-like/link_sf"/>
</dbReference>
<dbReference type="Pfam" id="PF00059">
    <property type="entry name" value="Lectin_C"/>
    <property type="match status" value="1"/>
</dbReference>
<evidence type="ECO:0000256" key="3">
    <source>
        <dbReference type="SAM" id="SignalP"/>
    </source>
</evidence>
<dbReference type="PANTHER" id="PTHR22803">
    <property type="entry name" value="MANNOSE, PHOSPHOLIPASE, LECTIN RECEPTOR RELATED"/>
    <property type="match status" value="1"/>
</dbReference>
<reference evidence="6" key="1">
    <citation type="submission" date="2022-11" db="UniProtKB">
        <authorList>
            <consortium name="WormBaseParasite"/>
        </authorList>
    </citation>
    <scope>IDENTIFICATION</scope>
</reference>